<dbReference type="STRING" id="2060905.A0A2B7X0T9"/>
<dbReference type="PANTHER" id="PTHR28159:SF1">
    <property type="entry name" value="TRAFFICKING PROTEIN PARTICLE COMPLEX II-SPECIFIC SUBUNIT 65"/>
    <property type="match status" value="1"/>
</dbReference>
<name>A0A2B7X0T9_9EURO</name>
<keyword evidence="4" id="KW-1185">Reference proteome</keyword>
<comment type="caution">
    <text evidence="3">The sequence shown here is derived from an EMBL/GenBank/DDBJ whole genome shotgun (WGS) entry which is preliminary data.</text>
</comment>
<evidence type="ECO:0000313" key="3">
    <source>
        <dbReference type="EMBL" id="PGH02565.1"/>
    </source>
</evidence>
<feature type="region of interest" description="Disordered" evidence="1">
    <location>
        <begin position="394"/>
        <end position="425"/>
    </location>
</feature>
<organism evidence="3 4">
    <name type="scientific">Blastomyces parvus</name>
    <dbReference type="NCBI Taxonomy" id="2060905"/>
    <lineage>
        <taxon>Eukaryota</taxon>
        <taxon>Fungi</taxon>
        <taxon>Dikarya</taxon>
        <taxon>Ascomycota</taxon>
        <taxon>Pezizomycotina</taxon>
        <taxon>Eurotiomycetes</taxon>
        <taxon>Eurotiomycetidae</taxon>
        <taxon>Onygenales</taxon>
        <taxon>Ajellomycetaceae</taxon>
        <taxon>Blastomyces</taxon>
    </lineage>
</organism>
<dbReference type="OrthoDB" id="5345392at2759"/>
<feature type="domain" description="Trafficking protein particle complex II-specific subunit 65 IgD3" evidence="2">
    <location>
        <begin position="435"/>
        <end position="600"/>
    </location>
</feature>
<accession>A0A2B7X0T9</accession>
<feature type="region of interest" description="Disordered" evidence="1">
    <location>
        <begin position="93"/>
        <end position="115"/>
    </location>
</feature>
<dbReference type="GO" id="GO:0005802">
    <property type="term" value="C:trans-Golgi network"/>
    <property type="evidence" value="ECO:0007669"/>
    <property type="project" value="TreeGrafter"/>
</dbReference>
<evidence type="ECO:0000313" key="4">
    <source>
        <dbReference type="Proteomes" id="UP000224080"/>
    </source>
</evidence>
<evidence type="ECO:0000259" key="2">
    <source>
        <dbReference type="Pfam" id="PF12735"/>
    </source>
</evidence>
<reference evidence="3 4" key="1">
    <citation type="submission" date="2017-10" db="EMBL/GenBank/DDBJ databases">
        <title>Comparative genomics in systemic dimorphic fungi from Ajellomycetaceae.</title>
        <authorList>
            <person name="Munoz J.F."/>
            <person name="Mcewen J.G."/>
            <person name="Clay O.K."/>
            <person name="Cuomo C.A."/>
        </authorList>
    </citation>
    <scope>NUCLEOTIDE SEQUENCE [LARGE SCALE GENOMIC DNA]</scope>
    <source>
        <strain evidence="3 4">UAMH130</strain>
    </source>
</reference>
<dbReference type="GO" id="GO:0006891">
    <property type="term" value="P:intra-Golgi vesicle-mediated transport"/>
    <property type="evidence" value="ECO:0007669"/>
    <property type="project" value="InterPro"/>
</dbReference>
<dbReference type="InterPro" id="IPR024662">
    <property type="entry name" value="Trs65"/>
</dbReference>
<dbReference type="EMBL" id="PDNC01000058">
    <property type="protein sequence ID" value="PGH02565.1"/>
    <property type="molecule type" value="Genomic_DNA"/>
</dbReference>
<feature type="compositionally biased region" description="Basic residues" evidence="1">
    <location>
        <begin position="494"/>
        <end position="503"/>
    </location>
</feature>
<evidence type="ECO:0000256" key="1">
    <source>
        <dbReference type="SAM" id="MobiDB-lite"/>
    </source>
</evidence>
<protein>
    <recommendedName>
        <fullName evidence="2">Trafficking protein particle complex II-specific subunit 65 IgD3 domain-containing protein</fullName>
    </recommendedName>
</protein>
<proteinExistence type="predicted"/>
<gene>
    <name evidence="3" type="ORF">GX51_04592</name>
</gene>
<dbReference type="PANTHER" id="PTHR28159">
    <property type="entry name" value="TRAFFICKING PROTEIN PARTICLE COMPLEX II-SPECIFIC SUBUNIT 65"/>
    <property type="match status" value="1"/>
</dbReference>
<dbReference type="Proteomes" id="UP000224080">
    <property type="component" value="Unassembled WGS sequence"/>
</dbReference>
<dbReference type="AlphaFoldDB" id="A0A2B7X0T9"/>
<feature type="region of interest" description="Disordered" evidence="1">
    <location>
        <begin position="494"/>
        <end position="516"/>
    </location>
</feature>
<dbReference type="Pfam" id="PF12735">
    <property type="entry name" value="IgD3_Trs65"/>
    <property type="match status" value="1"/>
</dbReference>
<sequence>MAPEEFLRRAVLDTIVPYATQINLEDALNSSIQEDAEDAPSLLPTIRQRSLLFFDEILPVYIVLRLTNCSAHALKSQLPRLTVQLEAYAANGAANGTDSEGGEDGEVESPLQQQQQQARDVIFSGTVSDDEDPLVVVNEVEEAEDVVNHVYVIWKLDTFLNRPRVRLQHPYVTFSASATLRPLHISSRESSGDYEDEYLPSGIPGSVNVFQSLAENTSQGQRNPQPFLPASRLLRVVPAAQEEASSYRVRQITQHPFRIIPIASARIRYSRLNTYSSKPTTIASLDFEVTPFTNFDVILEKTELALLDGQVESLTTDNGYALPVTCRPRDDVTLVYKLTPVPGMEASSSTTAVVYILDISLGATICVSDECRPRISMKWRTNVDFSLPLNPTFGGPSQVLQRSNRPASLPMTPSQSGGGGSTPTTAAYEASAAALAANRRSAYISTTDIGVTISFSGPSSVEVGKPFHWDVFIVNRSEKARKFAMAAVPRRKRADVRSSRHISRPSSSSVSSGRRDEQIAEAVTDENIVYAMQKNAIPYDTELICLSTDIRVGPLPPGTCHSTELKLLPLAAGVLHVEAVRLVDLNTNEAMDIRDLPDIVSFDRPV</sequence>
<dbReference type="GO" id="GO:1990071">
    <property type="term" value="C:TRAPPII protein complex"/>
    <property type="evidence" value="ECO:0007669"/>
    <property type="project" value="InterPro"/>
</dbReference>
<dbReference type="InterPro" id="IPR055420">
    <property type="entry name" value="IgD3_Trs65"/>
</dbReference>